<dbReference type="Gene3D" id="1.20.920.20">
    <property type="match status" value="1"/>
</dbReference>
<evidence type="ECO:0000313" key="2">
    <source>
        <dbReference type="EMBL" id="KAK7477906.1"/>
    </source>
</evidence>
<keyword evidence="3" id="KW-1185">Reference proteome</keyword>
<dbReference type="PANTHER" id="PTHR10676">
    <property type="entry name" value="DYNEIN HEAVY CHAIN FAMILY PROTEIN"/>
    <property type="match status" value="1"/>
</dbReference>
<feature type="compositionally biased region" description="Basic residues" evidence="1">
    <location>
        <begin position="183"/>
        <end position="197"/>
    </location>
</feature>
<dbReference type="EMBL" id="JACVVK020000338">
    <property type="protein sequence ID" value="KAK7477906.1"/>
    <property type="molecule type" value="Genomic_DNA"/>
</dbReference>
<feature type="region of interest" description="Disordered" evidence="1">
    <location>
        <begin position="181"/>
        <end position="203"/>
    </location>
</feature>
<accession>A0ABD0JS16</accession>
<reference evidence="2 3" key="1">
    <citation type="journal article" date="2023" name="Sci. Data">
        <title>Genome assembly of the Korean intertidal mud-creeper Batillaria attramentaria.</title>
        <authorList>
            <person name="Patra A.K."/>
            <person name="Ho P.T."/>
            <person name="Jun S."/>
            <person name="Lee S.J."/>
            <person name="Kim Y."/>
            <person name="Won Y.J."/>
        </authorList>
    </citation>
    <scope>NUCLEOTIDE SEQUENCE [LARGE SCALE GENOMIC DNA]</scope>
    <source>
        <strain evidence="2">Wonlab-2016</strain>
    </source>
</reference>
<dbReference type="InterPro" id="IPR026983">
    <property type="entry name" value="DHC"/>
</dbReference>
<evidence type="ECO:0000256" key="1">
    <source>
        <dbReference type="SAM" id="MobiDB-lite"/>
    </source>
</evidence>
<name>A0ABD0JS16_9CAEN</name>
<organism evidence="2 3">
    <name type="scientific">Batillaria attramentaria</name>
    <dbReference type="NCBI Taxonomy" id="370345"/>
    <lineage>
        <taxon>Eukaryota</taxon>
        <taxon>Metazoa</taxon>
        <taxon>Spiralia</taxon>
        <taxon>Lophotrochozoa</taxon>
        <taxon>Mollusca</taxon>
        <taxon>Gastropoda</taxon>
        <taxon>Caenogastropoda</taxon>
        <taxon>Sorbeoconcha</taxon>
        <taxon>Cerithioidea</taxon>
        <taxon>Batillariidae</taxon>
        <taxon>Batillaria</taxon>
    </lineage>
</organism>
<dbReference type="AlphaFoldDB" id="A0ABD0JS16"/>
<protein>
    <submittedName>
        <fullName evidence="2">Uncharacterized protein</fullName>
    </submittedName>
</protein>
<sequence>MFVNLACADLSTAVRDRDLKELNRLISLCKERGYDKRMMAEMTEAKMLQERLQHVQQLLHQVQSLNQQTITEIRHYANPPPIVQRVMMATLLLLGHFEEETQDWSKVQAIIGRTGRESLKRRCEELVIDTVPLDVALGARELLKEYTLDQVRMVSAGAASFFIWSKGLTEELEARFGEEVSRTRPRTSQSRRGRRKQVGFESL</sequence>
<evidence type="ECO:0000313" key="3">
    <source>
        <dbReference type="Proteomes" id="UP001519460"/>
    </source>
</evidence>
<dbReference type="Proteomes" id="UP001519460">
    <property type="component" value="Unassembled WGS sequence"/>
</dbReference>
<comment type="caution">
    <text evidence="2">The sequence shown here is derived from an EMBL/GenBank/DDBJ whole genome shotgun (WGS) entry which is preliminary data.</text>
</comment>
<proteinExistence type="predicted"/>
<gene>
    <name evidence="2" type="ORF">BaRGS_00030815</name>
</gene>